<dbReference type="EMBL" id="SDAM02003272">
    <property type="protein sequence ID" value="KAH6820790.1"/>
    <property type="molecule type" value="Genomic_DNA"/>
</dbReference>
<keyword evidence="7" id="KW-1185">Reference proteome</keyword>
<dbReference type="Proteomes" id="UP001190926">
    <property type="component" value="Unassembled WGS sequence"/>
</dbReference>
<dbReference type="Gene3D" id="2.60.120.330">
    <property type="entry name" value="B-lactam Antibiotic, Isopenicillin N Synthase, Chain"/>
    <property type="match status" value="1"/>
</dbReference>
<dbReference type="PANTHER" id="PTHR10209:SF791">
    <property type="entry name" value="1-AMINOCYCLOPROPANE-1-CARBOXYLATE OXIDASE HOMOLOG 1"/>
    <property type="match status" value="1"/>
</dbReference>
<dbReference type="AlphaFoldDB" id="A0AAD4ISL0"/>
<dbReference type="Pfam" id="PF03171">
    <property type="entry name" value="2OG-FeII_Oxy"/>
    <property type="match status" value="1"/>
</dbReference>
<name>A0AAD4ISL0_PERFH</name>
<sequence>MLEYTKQVLSLGTTLFQILSEALGLKADHLVDMKCVEGLDLMMLYYPQCPQPELTLGMSQHADSNFLTVLLNDQVSGLQVLYQNQWVDVPSAPGALVVNIGDLLQVRSILSNTSGKLYGPIEELVSEENPPKYRTTTVK</sequence>
<gene>
    <name evidence="6" type="ORF">C2S53_018812</name>
</gene>
<dbReference type="InterPro" id="IPR027443">
    <property type="entry name" value="IPNS-like_sf"/>
</dbReference>
<evidence type="ECO:0000256" key="1">
    <source>
        <dbReference type="ARBA" id="ARBA00008056"/>
    </source>
</evidence>
<keyword evidence="4" id="KW-0408">Iron</keyword>
<organism evidence="6 7">
    <name type="scientific">Perilla frutescens var. hirtella</name>
    <name type="common">Perilla citriodora</name>
    <name type="synonym">Perilla setoyensis</name>
    <dbReference type="NCBI Taxonomy" id="608512"/>
    <lineage>
        <taxon>Eukaryota</taxon>
        <taxon>Viridiplantae</taxon>
        <taxon>Streptophyta</taxon>
        <taxon>Embryophyta</taxon>
        <taxon>Tracheophyta</taxon>
        <taxon>Spermatophyta</taxon>
        <taxon>Magnoliopsida</taxon>
        <taxon>eudicotyledons</taxon>
        <taxon>Gunneridae</taxon>
        <taxon>Pentapetalae</taxon>
        <taxon>asterids</taxon>
        <taxon>lamiids</taxon>
        <taxon>Lamiales</taxon>
        <taxon>Lamiaceae</taxon>
        <taxon>Nepetoideae</taxon>
        <taxon>Elsholtzieae</taxon>
        <taxon>Perilla</taxon>
    </lineage>
</organism>
<keyword evidence="3" id="KW-0560">Oxidoreductase</keyword>
<dbReference type="SUPFAM" id="SSF51197">
    <property type="entry name" value="Clavaminate synthase-like"/>
    <property type="match status" value="1"/>
</dbReference>
<evidence type="ECO:0000313" key="7">
    <source>
        <dbReference type="Proteomes" id="UP001190926"/>
    </source>
</evidence>
<evidence type="ECO:0000259" key="5">
    <source>
        <dbReference type="PROSITE" id="PS51471"/>
    </source>
</evidence>
<proteinExistence type="inferred from homology"/>
<dbReference type="PANTHER" id="PTHR10209">
    <property type="entry name" value="OXIDOREDUCTASE, 2OG-FE II OXYGENASE FAMILY PROTEIN"/>
    <property type="match status" value="1"/>
</dbReference>
<evidence type="ECO:0000256" key="2">
    <source>
        <dbReference type="ARBA" id="ARBA00022723"/>
    </source>
</evidence>
<reference evidence="6 7" key="1">
    <citation type="journal article" date="2021" name="Nat. Commun.">
        <title>Incipient diploidization of the medicinal plant Perilla within 10,000 years.</title>
        <authorList>
            <person name="Zhang Y."/>
            <person name="Shen Q."/>
            <person name="Leng L."/>
            <person name="Zhang D."/>
            <person name="Chen S."/>
            <person name="Shi Y."/>
            <person name="Ning Z."/>
            <person name="Chen S."/>
        </authorList>
    </citation>
    <scope>NUCLEOTIDE SEQUENCE [LARGE SCALE GENOMIC DNA]</scope>
    <source>
        <strain evidence="7">cv. PC099</strain>
    </source>
</reference>
<protein>
    <submittedName>
        <fullName evidence="6">2-oxoglutarate and oxygenase superfamily protein</fullName>
    </submittedName>
</protein>
<keyword evidence="2" id="KW-0479">Metal-binding</keyword>
<accession>A0AAD4ISL0</accession>
<evidence type="ECO:0000256" key="4">
    <source>
        <dbReference type="ARBA" id="ARBA00023004"/>
    </source>
</evidence>
<comment type="similarity">
    <text evidence="1">Belongs to the iron/ascorbate-dependent oxidoreductase family.</text>
</comment>
<evidence type="ECO:0000256" key="3">
    <source>
        <dbReference type="ARBA" id="ARBA00023002"/>
    </source>
</evidence>
<dbReference type="InterPro" id="IPR044861">
    <property type="entry name" value="IPNS-like_FE2OG_OXY"/>
</dbReference>
<comment type="caution">
    <text evidence="6">The sequence shown here is derived from an EMBL/GenBank/DDBJ whole genome shotgun (WGS) entry which is preliminary data.</text>
</comment>
<dbReference type="InterPro" id="IPR005123">
    <property type="entry name" value="Oxoglu/Fe-dep_dioxygenase_dom"/>
</dbReference>
<dbReference type="PROSITE" id="PS51471">
    <property type="entry name" value="FE2OG_OXY"/>
    <property type="match status" value="1"/>
</dbReference>
<feature type="domain" description="Fe2OG dioxygenase" evidence="5">
    <location>
        <begin position="35"/>
        <end position="139"/>
    </location>
</feature>
<evidence type="ECO:0000313" key="6">
    <source>
        <dbReference type="EMBL" id="KAH6820790.1"/>
    </source>
</evidence>
<dbReference type="GO" id="GO:0046872">
    <property type="term" value="F:metal ion binding"/>
    <property type="evidence" value="ECO:0007669"/>
    <property type="project" value="UniProtKB-KW"/>
</dbReference>
<dbReference type="GO" id="GO:0051213">
    <property type="term" value="F:dioxygenase activity"/>
    <property type="evidence" value="ECO:0007669"/>
    <property type="project" value="UniProtKB-ARBA"/>
</dbReference>